<feature type="chain" id="PRO_5003318835" evidence="1">
    <location>
        <begin position="24"/>
        <end position="54"/>
    </location>
</feature>
<dbReference type="EMBL" id="FR718683">
    <property type="protein sequence ID" value="CBX72170.1"/>
    <property type="molecule type" value="Genomic_DNA"/>
</dbReference>
<sequence>MKMLAEKNLLMAILLGSSPFIYAAENQPLLLKMDDINYSIEQIKQNNPLYEKIL</sequence>
<reference evidence="2" key="1">
    <citation type="journal article" date="2011" name="BMC Genomics">
        <title>Shotgun sequencing of Yersinia enterocolitica strain W22703 (biotype 2, serotype O:9): genomic evidence for oscillation between invertebrates and mammals.</title>
        <authorList>
            <person name="Fuchs T.M."/>
            <person name="Brandt K."/>
            <person name="Starke M."/>
            <person name="Rattei T."/>
        </authorList>
    </citation>
    <scope>NUCLEOTIDE SEQUENCE</scope>
</reference>
<organism evidence="2">
    <name type="scientific">Yersinia enterocolitica W22703</name>
    <dbReference type="NCBI Taxonomy" id="913028"/>
    <lineage>
        <taxon>Bacteria</taxon>
        <taxon>Pseudomonadati</taxon>
        <taxon>Pseudomonadota</taxon>
        <taxon>Gammaproteobacteria</taxon>
        <taxon>Enterobacterales</taxon>
        <taxon>Yersiniaceae</taxon>
        <taxon>Yersinia</taxon>
    </lineage>
</organism>
<name>F4N262_YEREN</name>
<evidence type="ECO:0000313" key="2">
    <source>
        <dbReference type="EMBL" id="CBX72170.1"/>
    </source>
</evidence>
<protein>
    <submittedName>
        <fullName evidence="2">Uncharacterized protein</fullName>
    </submittedName>
</protein>
<proteinExistence type="predicted"/>
<dbReference type="AlphaFoldDB" id="F4N262"/>
<gene>
    <name evidence="2" type="ORF">YEW_FJ23020</name>
</gene>
<accession>F4N262</accession>
<feature type="signal peptide" evidence="1">
    <location>
        <begin position="1"/>
        <end position="23"/>
    </location>
</feature>
<keyword evidence="1" id="KW-0732">Signal</keyword>
<evidence type="ECO:0000256" key="1">
    <source>
        <dbReference type="SAM" id="SignalP"/>
    </source>
</evidence>